<organism evidence="2 3">
    <name type="scientific">Scyliorhinus torazame</name>
    <name type="common">Cloudy catshark</name>
    <name type="synonym">Catulus torazame</name>
    <dbReference type="NCBI Taxonomy" id="75743"/>
    <lineage>
        <taxon>Eukaryota</taxon>
        <taxon>Metazoa</taxon>
        <taxon>Chordata</taxon>
        <taxon>Craniata</taxon>
        <taxon>Vertebrata</taxon>
        <taxon>Chondrichthyes</taxon>
        <taxon>Elasmobranchii</taxon>
        <taxon>Galeomorphii</taxon>
        <taxon>Galeoidea</taxon>
        <taxon>Carcharhiniformes</taxon>
        <taxon>Scyliorhinidae</taxon>
        <taxon>Scyliorhinus</taxon>
    </lineage>
</organism>
<dbReference type="EMBL" id="BFAA01008937">
    <property type="protein sequence ID" value="GCB77193.1"/>
    <property type="molecule type" value="Genomic_DNA"/>
</dbReference>
<proteinExistence type="predicted"/>
<reference evidence="2 3" key="1">
    <citation type="journal article" date="2018" name="Nat. Ecol. Evol.">
        <title>Shark genomes provide insights into elasmobranch evolution and the origin of vertebrates.</title>
        <authorList>
            <person name="Hara Y"/>
            <person name="Yamaguchi K"/>
            <person name="Onimaru K"/>
            <person name="Kadota M"/>
            <person name="Koyanagi M"/>
            <person name="Keeley SD"/>
            <person name="Tatsumi K"/>
            <person name="Tanaka K"/>
            <person name="Motone F"/>
            <person name="Kageyama Y"/>
            <person name="Nozu R"/>
            <person name="Adachi N"/>
            <person name="Nishimura O"/>
            <person name="Nakagawa R"/>
            <person name="Tanegashima C"/>
            <person name="Kiyatake I"/>
            <person name="Matsumoto R"/>
            <person name="Murakumo K"/>
            <person name="Nishida K"/>
            <person name="Terakita A"/>
            <person name="Kuratani S"/>
            <person name="Sato K"/>
            <person name="Hyodo S Kuraku.S."/>
        </authorList>
    </citation>
    <scope>NUCLEOTIDE SEQUENCE [LARGE SCALE GENOMIC DNA]</scope>
</reference>
<protein>
    <submittedName>
        <fullName evidence="2">Uncharacterized protein</fullName>
    </submittedName>
</protein>
<gene>
    <name evidence="2" type="ORF">scyTo_0015625</name>
</gene>
<keyword evidence="3" id="KW-1185">Reference proteome</keyword>
<evidence type="ECO:0000256" key="1">
    <source>
        <dbReference type="SAM" id="MobiDB-lite"/>
    </source>
</evidence>
<evidence type="ECO:0000313" key="3">
    <source>
        <dbReference type="Proteomes" id="UP000288216"/>
    </source>
</evidence>
<name>A0A401PVV1_SCYTO</name>
<dbReference type="AlphaFoldDB" id="A0A401PVV1"/>
<feature type="non-terminal residue" evidence="2">
    <location>
        <position position="1"/>
    </location>
</feature>
<comment type="caution">
    <text evidence="2">The sequence shown here is derived from an EMBL/GenBank/DDBJ whole genome shotgun (WGS) entry which is preliminary data.</text>
</comment>
<evidence type="ECO:0000313" key="2">
    <source>
        <dbReference type="EMBL" id="GCB77193.1"/>
    </source>
</evidence>
<dbReference type="Proteomes" id="UP000288216">
    <property type="component" value="Unassembled WGS sequence"/>
</dbReference>
<sequence length="59" mass="6886">LDESVGRISQQHPLYKANDQHERPSAKQLLQHPFIVKKQKPPLREVKIKINSGNNFKQQ</sequence>
<feature type="region of interest" description="Disordered" evidence="1">
    <location>
        <begin position="1"/>
        <end position="36"/>
    </location>
</feature>
<accession>A0A401PVV1</accession>